<evidence type="ECO:0000313" key="3">
    <source>
        <dbReference type="Proteomes" id="UP001476798"/>
    </source>
</evidence>
<dbReference type="PROSITE" id="PS50835">
    <property type="entry name" value="IG_LIKE"/>
    <property type="match status" value="1"/>
</dbReference>
<sequence>MWSVLRSSPAPQVIRKIRGETFADGSGLLKLWCQFFNVLSDSSIKWYKNEQEIDQVKKSKGLADSGNWGNKFFGRIMMTESCIGYGCSRKAWRAKVIYGLEPVFESGNTCIIKVRSPIIYGGKEESSLIERNLHMMKQVF</sequence>
<accession>A0ABV0MPX4</accession>
<gene>
    <name evidence="2" type="ORF">GOODEAATRI_007030</name>
</gene>
<evidence type="ECO:0000313" key="2">
    <source>
        <dbReference type="EMBL" id="MEQ2161165.1"/>
    </source>
</evidence>
<dbReference type="EMBL" id="JAHRIO010010342">
    <property type="protein sequence ID" value="MEQ2161165.1"/>
    <property type="molecule type" value="Genomic_DNA"/>
</dbReference>
<keyword evidence="3" id="KW-1185">Reference proteome</keyword>
<protein>
    <recommendedName>
        <fullName evidence="1">Ig-like domain-containing protein</fullName>
    </recommendedName>
</protein>
<name>A0ABV0MPX4_9TELE</name>
<dbReference type="SUPFAM" id="SSF56112">
    <property type="entry name" value="Protein kinase-like (PK-like)"/>
    <property type="match status" value="1"/>
</dbReference>
<dbReference type="InterPro" id="IPR011009">
    <property type="entry name" value="Kinase-like_dom_sf"/>
</dbReference>
<dbReference type="Proteomes" id="UP001476798">
    <property type="component" value="Unassembled WGS sequence"/>
</dbReference>
<feature type="domain" description="Ig-like" evidence="1">
    <location>
        <begin position="11"/>
        <end position="87"/>
    </location>
</feature>
<dbReference type="InterPro" id="IPR007110">
    <property type="entry name" value="Ig-like_dom"/>
</dbReference>
<dbReference type="PANTHER" id="PTHR47091">
    <property type="entry name" value="ALPHA-PROTEIN KINASE 2-RELATED"/>
    <property type="match status" value="1"/>
</dbReference>
<reference evidence="2 3" key="1">
    <citation type="submission" date="2021-06" db="EMBL/GenBank/DDBJ databases">
        <authorList>
            <person name="Palmer J.M."/>
        </authorList>
    </citation>
    <scope>NUCLEOTIDE SEQUENCE [LARGE SCALE GENOMIC DNA]</scope>
    <source>
        <strain evidence="2 3">GA_2019</strain>
        <tissue evidence="2">Muscle</tissue>
    </source>
</reference>
<evidence type="ECO:0000259" key="1">
    <source>
        <dbReference type="PROSITE" id="PS50835"/>
    </source>
</evidence>
<comment type="caution">
    <text evidence="2">The sequence shown here is derived from an EMBL/GenBank/DDBJ whole genome shotgun (WGS) entry which is preliminary data.</text>
</comment>
<organism evidence="2 3">
    <name type="scientific">Goodea atripinnis</name>
    <dbReference type="NCBI Taxonomy" id="208336"/>
    <lineage>
        <taxon>Eukaryota</taxon>
        <taxon>Metazoa</taxon>
        <taxon>Chordata</taxon>
        <taxon>Craniata</taxon>
        <taxon>Vertebrata</taxon>
        <taxon>Euteleostomi</taxon>
        <taxon>Actinopterygii</taxon>
        <taxon>Neopterygii</taxon>
        <taxon>Teleostei</taxon>
        <taxon>Neoteleostei</taxon>
        <taxon>Acanthomorphata</taxon>
        <taxon>Ovalentaria</taxon>
        <taxon>Atherinomorphae</taxon>
        <taxon>Cyprinodontiformes</taxon>
        <taxon>Goodeidae</taxon>
        <taxon>Goodea</taxon>
    </lineage>
</organism>
<proteinExistence type="predicted"/>
<dbReference type="PANTHER" id="PTHR47091:SF1">
    <property type="entry name" value="ALPHA-PROTEIN KINASE 3"/>
    <property type="match status" value="1"/>
</dbReference>